<dbReference type="CDD" id="cd03260">
    <property type="entry name" value="ABC_PstB_phosphate_transporter"/>
    <property type="match status" value="1"/>
</dbReference>
<dbReference type="PROSITE" id="PS00211">
    <property type="entry name" value="ABC_TRANSPORTER_1"/>
    <property type="match status" value="1"/>
</dbReference>
<dbReference type="SUPFAM" id="SSF52540">
    <property type="entry name" value="P-loop containing nucleoside triphosphate hydrolases"/>
    <property type="match status" value="1"/>
</dbReference>
<sequence>MTTEIEFINVSKTYLNQQEVVNVLKGVSGKVEKGEIVTIIGPSGSGKSTILSLCNLLLTPDEGEVWIQGKDVGDWDIQTLRRQVGIAFQGAPMLTGTVQENLSLPKRLQGKTLENPKKYMEYVGLTEDLLLRQAKELSGGQRQRLSLARTLVNDPAILLLDEVTSALDSLSAHEVEELILRINRERQTTILWVTHDQSQAERVGDQTWLVIEGRIVEAAPTKQFFVKPKQEQTKQFLEMRREYK</sequence>
<dbReference type="Gene3D" id="3.40.50.300">
    <property type="entry name" value="P-loop containing nucleotide triphosphate hydrolases"/>
    <property type="match status" value="1"/>
</dbReference>
<evidence type="ECO:0000313" key="6">
    <source>
        <dbReference type="Proteomes" id="UP000626697"/>
    </source>
</evidence>
<keyword evidence="1" id="KW-0813">Transport</keyword>
<dbReference type="SMART" id="SM00382">
    <property type="entry name" value="AAA"/>
    <property type="match status" value="1"/>
</dbReference>
<accession>A0ABR6CU19</accession>
<dbReference type="Proteomes" id="UP000626697">
    <property type="component" value="Unassembled WGS sequence"/>
</dbReference>
<organism evidence="5 6">
    <name type="scientific">Peribacillus huizhouensis</name>
    <dbReference type="NCBI Taxonomy" id="1501239"/>
    <lineage>
        <taxon>Bacteria</taxon>
        <taxon>Bacillati</taxon>
        <taxon>Bacillota</taxon>
        <taxon>Bacilli</taxon>
        <taxon>Bacillales</taxon>
        <taxon>Bacillaceae</taxon>
        <taxon>Peribacillus</taxon>
    </lineage>
</organism>
<evidence type="ECO:0000259" key="4">
    <source>
        <dbReference type="PROSITE" id="PS50893"/>
    </source>
</evidence>
<dbReference type="InterPro" id="IPR003593">
    <property type="entry name" value="AAA+_ATPase"/>
</dbReference>
<reference evidence="5 6" key="1">
    <citation type="submission" date="2020-08" db="EMBL/GenBank/DDBJ databases">
        <title>Genomic Encyclopedia of Type Strains, Phase IV (KMG-IV): sequencing the most valuable type-strain genomes for metagenomic binning, comparative biology and taxonomic classification.</title>
        <authorList>
            <person name="Goeker M."/>
        </authorList>
    </citation>
    <scope>NUCLEOTIDE SEQUENCE [LARGE SCALE GENOMIC DNA]</scope>
    <source>
        <strain evidence="5 6">DSM 105481</strain>
    </source>
</reference>
<dbReference type="InterPro" id="IPR017871">
    <property type="entry name" value="ABC_transporter-like_CS"/>
</dbReference>
<dbReference type="InterPro" id="IPR027417">
    <property type="entry name" value="P-loop_NTPase"/>
</dbReference>
<protein>
    <submittedName>
        <fullName evidence="5">ABC transport system ATP-binding protein</fullName>
    </submittedName>
</protein>
<dbReference type="PANTHER" id="PTHR43423:SF1">
    <property type="entry name" value="ABC TRANSPORTER I FAMILY MEMBER 17"/>
    <property type="match status" value="1"/>
</dbReference>
<gene>
    <name evidence="5" type="ORF">HNP81_003415</name>
</gene>
<keyword evidence="6" id="KW-1185">Reference proteome</keyword>
<feature type="domain" description="ABC transporter" evidence="4">
    <location>
        <begin position="5"/>
        <end position="237"/>
    </location>
</feature>
<dbReference type="GO" id="GO:0005524">
    <property type="term" value="F:ATP binding"/>
    <property type="evidence" value="ECO:0007669"/>
    <property type="project" value="UniProtKB-KW"/>
</dbReference>
<dbReference type="EMBL" id="JACJHX010000012">
    <property type="protein sequence ID" value="MBA9028095.1"/>
    <property type="molecule type" value="Genomic_DNA"/>
</dbReference>
<dbReference type="PANTHER" id="PTHR43423">
    <property type="entry name" value="ABC TRANSPORTER I FAMILY MEMBER 17"/>
    <property type="match status" value="1"/>
</dbReference>
<evidence type="ECO:0000313" key="5">
    <source>
        <dbReference type="EMBL" id="MBA9028095.1"/>
    </source>
</evidence>
<dbReference type="InterPro" id="IPR005670">
    <property type="entry name" value="PstB-like"/>
</dbReference>
<proteinExistence type="predicted"/>
<keyword evidence="2" id="KW-0547">Nucleotide-binding</keyword>
<evidence type="ECO:0000256" key="1">
    <source>
        <dbReference type="ARBA" id="ARBA00022448"/>
    </source>
</evidence>
<comment type="caution">
    <text evidence="5">The sequence shown here is derived from an EMBL/GenBank/DDBJ whole genome shotgun (WGS) entry which is preliminary data.</text>
</comment>
<evidence type="ECO:0000256" key="3">
    <source>
        <dbReference type="ARBA" id="ARBA00022840"/>
    </source>
</evidence>
<dbReference type="InterPro" id="IPR003439">
    <property type="entry name" value="ABC_transporter-like_ATP-bd"/>
</dbReference>
<name>A0ABR6CU19_9BACI</name>
<keyword evidence="3 5" id="KW-0067">ATP-binding</keyword>
<evidence type="ECO:0000256" key="2">
    <source>
        <dbReference type="ARBA" id="ARBA00022741"/>
    </source>
</evidence>
<dbReference type="PROSITE" id="PS50893">
    <property type="entry name" value="ABC_TRANSPORTER_2"/>
    <property type="match status" value="1"/>
</dbReference>
<dbReference type="Pfam" id="PF00005">
    <property type="entry name" value="ABC_tran"/>
    <property type="match status" value="1"/>
</dbReference>
<dbReference type="RefSeq" id="WP_028390186.1">
    <property type="nucleotide sequence ID" value="NZ_JACJHX010000012.1"/>
</dbReference>